<evidence type="ECO:0000313" key="2">
    <source>
        <dbReference type="Proteomes" id="UP000590442"/>
    </source>
</evidence>
<dbReference type="Proteomes" id="UP000590442">
    <property type="component" value="Unassembled WGS sequence"/>
</dbReference>
<organism evidence="1 2">
    <name type="scientific">Saonia flava</name>
    <dbReference type="NCBI Taxonomy" id="523696"/>
    <lineage>
        <taxon>Bacteria</taxon>
        <taxon>Pseudomonadati</taxon>
        <taxon>Bacteroidota</taxon>
        <taxon>Flavobacteriia</taxon>
        <taxon>Flavobacteriales</taxon>
        <taxon>Flavobacteriaceae</taxon>
        <taxon>Saonia</taxon>
    </lineage>
</organism>
<sequence>MAQQNNDNTAYISFIEDLNEILFDYNINKLTYF</sequence>
<dbReference type="EMBL" id="JAATJJ010000001">
    <property type="protein sequence ID" value="NJB69833.1"/>
    <property type="molecule type" value="Genomic_DNA"/>
</dbReference>
<accession>A0A846QU30</accession>
<comment type="caution">
    <text evidence="1">The sequence shown here is derived from an EMBL/GenBank/DDBJ whole genome shotgun (WGS) entry which is preliminary data.</text>
</comment>
<name>A0A846QU30_9FLAO</name>
<evidence type="ECO:0000313" key="1">
    <source>
        <dbReference type="EMBL" id="NJB69833.1"/>
    </source>
</evidence>
<reference evidence="1 2" key="1">
    <citation type="submission" date="2020-03" db="EMBL/GenBank/DDBJ databases">
        <title>Genomic Encyclopedia of Type Strains, Phase IV (KMG-IV): sequencing the most valuable type-strain genomes for metagenomic binning, comparative biology and taxonomic classification.</title>
        <authorList>
            <person name="Goeker M."/>
        </authorList>
    </citation>
    <scope>NUCLEOTIDE SEQUENCE [LARGE SCALE GENOMIC DNA]</scope>
    <source>
        <strain evidence="1 2">DSM 29762</strain>
    </source>
</reference>
<protein>
    <submittedName>
        <fullName evidence="1">Uncharacterized protein</fullName>
    </submittedName>
</protein>
<gene>
    <name evidence="1" type="ORF">GGR42_000295</name>
</gene>
<keyword evidence="2" id="KW-1185">Reference proteome</keyword>
<dbReference type="AlphaFoldDB" id="A0A846QU30"/>
<proteinExistence type="predicted"/>